<protein>
    <submittedName>
        <fullName evidence="4">Uncharacterized protein</fullName>
    </submittedName>
</protein>
<evidence type="ECO:0000256" key="1">
    <source>
        <dbReference type="SAM" id="Coils"/>
    </source>
</evidence>
<organism evidence="4 6">
    <name type="scientific">Trifolium medium</name>
    <dbReference type="NCBI Taxonomy" id="97028"/>
    <lineage>
        <taxon>Eukaryota</taxon>
        <taxon>Viridiplantae</taxon>
        <taxon>Streptophyta</taxon>
        <taxon>Embryophyta</taxon>
        <taxon>Tracheophyta</taxon>
        <taxon>Spermatophyta</taxon>
        <taxon>Magnoliopsida</taxon>
        <taxon>eudicotyledons</taxon>
        <taxon>Gunneridae</taxon>
        <taxon>Pentapetalae</taxon>
        <taxon>rosids</taxon>
        <taxon>fabids</taxon>
        <taxon>Fabales</taxon>
        <taxon>Fabaceae</taxon>
        <taxon>Papilionoideae</taxon>
        <taxon>50 kb inversion clade</taxon>
        <taxon>NPAAA clade</taxon>
        <taxon>Hologalegina</taxon>
        <taxon>IRL clade</taxon>
        <taxon>Trifolieae</taxon>
        <taxon>Trifolium</taxon>
    </lineage>
</organism>
<proteinExistence type="predicted"/>
<evidence type="ECO:0000313" key="5">
    <source>
        <dbReference type="EMBL" id="MCH80072.1"/>
    </source>
</evidence>
<comment type="caution">
    <text evidence="4">The sequence shown here is derived from an EMBL/GenBank/DDBJ whole genome shotgun (WGS) entry which is preliminary data.</text>
</comment>
<feature type="compositionally biased region" description="Polar residues" evidence="2">
    <location>
        <begin position="187"/>
        <end position="198"/>
    </location>
</feature>
<dbReference type="EMBL" id="LXQA010000648">
    <property type="protein sequence ID" value="MCH80072.1"/>
    <property type="molecule type" value="Genomic_DNA"/>
</dbReference>
<evidence type="ECO:0000313" key="6">
    <source>
        <dbReference type="Proteomes" id="UP000265520"/>
    </source>
</evidence>
<gene>
    <name evidence="4" type="ORF">A2U01_0000534</name>
    <name evidence="5" type="ORF">A2U01_0000834</name>
</gene>
<dbReference type="InterPro" id="IPR009057">
    <property type="entry name" value="Homeodomain-like_sf"/>
</dbReference>
<accession>A0A392LXX6</accession>
<feature type="compositionally biased region" description="Polar residues" evidence="2">
    <location>
        <begin position="150"/>
        <end position="165"/>
    </location>
</feature>
<feature type="compositionally biased region" description="Basic and acidic residues" evidence="2">
    <location>
        <begin position="167"/>
        <end position="185"/>
    </location>
</feature>
<feature type="region of interest" description="Disordered" evidence="2">
    <location>
        <begin position="150"/>
        <end position="198"/>
    </location>
</feature>
<sequence>MHSKEVRSPSSNGIGINTADHEQLNAGAFASSSAPTNDKLPSLACKEIETLQKENEELVKNDSQRFVTFLFCYELSIAISLIISVNRFLTINYLAFGSHDLRSPSGFTIGINAFGSSSAPTNDSVPSLTGMQKENGELAKNDLPSIGAFASSSAPTNDSVPSLTGMQKEKGELEKNERITSHKDLPSPSSKSGGINPFASSSSEMFAEIQKLNAPAKKMAPVRKSKALTDNNLPPVNTNSVEKAVLVSEAAKNKGKWWSQAEDDRLKLGYSIHGKNYEKLMTFVDGRTVRGVIDRIRKFDKDGFQTQHAEGSSRAEELLKAEILSLKDEILSLKDEILILKNKVKGKAGQDWVQTQNNGAEGSSTADGELISKLKANHKIESDMLKLEHQSKILSLQDEILILKKEAKGKAGQDWVQNTVDAIVNKQMKKAIVWVQNEFEGLKQDIVEELVKKM</sequence>
<keyword evidence="3" id="KW-0812">Transmembrane</keyword>
<keyword evidence="3" id="KW-1133">Transmembrane helix</keyword>
<keyword evidence="6" id="KW-1185">Reference proteome</keyword>
<feature type="coiled-coil region" evidence="1">
    <location>
        <begin position="316"/>
        <end position="343"/>
    </location>
</feature>
<evidence type="ECO:0000256" key="2">
    <source>
        <dbReference type="SAM" id="MobiDB-lite"/>
    </source>
</evidence>
<dbReference type="EMBL" id="LXQA010000359">
    <property type="protein sequence ID" value="MCH79778.1"/>
    <property type="molecule type" value="Genomic_DNA"/>
</dbReference>
<keyword evidence="3" id="KW-0472">Membrane</keyword>
<feature type="transmembrane region" description="Helical" evidence="3">
    <location>
        <begin position="66"/>
        <end position="85"/>
    </location>
</feature>
<dbReference type="Proteomes" id="UP000265520">
    <property type="component" value="Unassembled WGS sequence"/>
</dbReference>
<name>A0A392LXX6_9FABA</name>
<reference evidence="4 6" key="1">
    <citation type="journal article" date="2018" name="Front. Plant Sci.">
        <title>Red Clover (Trifolium pratense) and Zigzag Clover (T. medium) - A Picture of Genomic Similarities and Differences.</title>
        <authorList>
            <person name="Dluhosova J."/>
            <person name="Istvanek J."/>
            <person name="Nedelnik J."/>
            <person name="Repkova J."/>
        </authorList>
    </citation>
    <scope>NUCLEOTIDE SEQUENCE [LARGE SCALE GENOMIC DNA]</scope>
    <source>
        <strain evidence="4">10/8</strain>
        <strain evidence="6">cv. 10/8</strain>
        <tissue evidence="4">Leaf</tissue>
    </source>
</reference>
<evidence type="ECO:0000313" key="4">
    <source>
        <dbReference type="EMBL" id="MCH79778.1"/>
    </source>
</evidence>
<evidence type="ECO:0000256" key="3">
    <source>
        <dbReference type="SAM" id="Phobius"/>
    </source>
</evidence>
<dbReference type="AlphaFoldDB" id="A0A392LXX6"/>
<keyword evidence="1" id="KW-0175">Coiled coil</keyword>
<dbReference type="SUPFAM" id="SSF46689">
    <property type="entry name" value="Homeodomain-like"/>
    <property type="match status" value="1"/>
</dbReference>